<gene>
    <name evidence="2" type="ORF">CMV_020540</name>
</gene>
<feature type="compositionally biased region" description="Basic and acidic residues" evidence="1">
    <location>
        <begin position="230"/>
        <end position="242"/>
    </location>
</feature>
<name>A0A8J4QL93_9ROSI</name>
<proteinExistence type="predicted"/>
<protein>
    <submittedName>
        <fullName evidence="2">Uncharacterized protein</fullName>
    </submittedName>
</protein>
<sequence>MATGHDDRHCQSGVSNTDEPQQYGEWLRARGGNKGGSLRNGPTNASAMPNDNQNSEERRQNAVLRMEIDRSQKGIEQNQEAGKFPEKRNGDVSLIDVIADGDGNFREKDFQIQSQRNKEDTDRQENVGTHERKEKEGWRESYVVIGHEKSVDSNDWDPQVAKRAEQKKECQEVTSPIKKQNGPNDEAEMIKEKEMAQAKKGRLQKLARGQQQNKAEETGTTESVVGTKRRLLEEENKEDGGKKRFCGGEFFPSVSTAVAARQQRREP</sequence>
<evidence type="ECO:0000313" key="2">
    <source>
        <dbReference type="EMBL" id="KAF3954067.1"/>
    </source>
</evidence>
<dbReference type="AlphaFoldDB" id="A0A8J4QL93"/>
<feature type="compositionally biased region" description="Basic and acidic residues" evidence="1">
    <location>
        <begin position="160"/>
        <end position="171"/>
    </location>
</feature>
<accession>A0A8J4QL93</accession>
<comment type="caution">
    <text evidence="2">The sequence shown here is derived from an EMBL/GenBank/DDBJ whole genome shotgun (WGS) entry which is preliminary data.</text>
</comment>
<evidence type="ECO:0000313" key="3">
    <source>
        <dbReference type="Proteomes" id="UP000737018"/>
    </source>
</evidence>
<organism evidence="2 3">
    <name type="scientific">Castanea mollissima</name>
    <name type="common">Chinese chestnut</name>
    <dbReference type="NCBI Taxonomy" id="60419"/>
    <lineage>
        <taxon>Eukaryota</taxon>
        <taxon>Viridiplantae</taxon>
        <taxon>Streptophyta</taxon>
        <taxon>Embryophyta</taxon>
        <taxon>Tracheophyta</taxon>
        <taxon>Spermatophyta</taxon>
        <taxon>Magnoliopsida</taxon>
        <taxon>eudicotyledons</taxon>
        <taxon>Gunneridae</taxon>
        <taxon>Pentapetalae</taxon>
        <taxon>rosids</taxon>
        <taxon>fabids</taxon>
        <taxon>Fagales</taxon>
        <taxon>Fagaceae</taxon>
        <taxon>Castanea</taxon>
    </lineage>
</organism>
<feature type="compositionally biased region" description="Polar residues" evidence="1">
    <location>
        <begin position="172"/>
        <end position="183"/>
    </location>
</feature>
<dbReference type="OrthoDB" id="1738926at2759"/>
<feature type="compositionally biased region" description="Basic and acidic residues" evidence="1">
    <location>
        <begin position="1"/>
        <end position="10"/>
    </location>
</feature>
<dbReference type="Proteomes" id="UP000737018">
    <property type="component" value="Unassembled WGS sequence"/>
</dbReference>
<feature type="compositionally biased region" description="Basic and acidic residues" evidence="1">
    <location>
        <begin position="103"/>
        <end position="139"/>
    </location>
</feature>
<keyword evidence="3" id="KW-1185">Reference proteome</keyword>
<feature type="compositionally biased region" description="Basic and acidic residues" evidence="1">
    <location>
        <begin position="55"/>
        <end position="73"/>
    </location>
</feature>
<feature type="region of interest" description="Disordered" evidence="1">
    <location>
        <begin position="1"/>
        <end position="249"/>
    </location>
</feature>
<feature type="compositionally biased region" description="Polar residues" evidence="1">
    <location>
        <begin position="40"/>
        <end position="53"/>
    </location>
</feature>
<evidence type="ECO:0000256" key="1">
    <source>
        <dbReference type="SAM" id="MobiDB-lite"/>
    </source>
</evidence>
<feature type="compositionally biased region" description="Basic and acidic residues" evidence="1">
    <location>
        <begin position="188"/>
        <end position="197"/>
    </location>
</feature>
<reference evidence="2" key="1">
    <citation type="submission" date="2020-03" db="EMBL/GenBank/DDBJ databases">
        <title>Castanea mollissima Vanexum genome sequencing.</title>
        <authorList>
            <person name="Staton M."/>
        </authorList>
    </citation>
    <scope>NUCLEOTIDE SEQUENCE</scope>
    <source>
        <tissue evidence="2">Leaf</tissue>
    </source>
</reference>
<dbReference type="EMBL" id="JRKL02003835">
    <property type="protein sequence ID" value="KAF3954067.1"/>
    <property type="molecule type" value="Genomic_DNA"/>
</dbReference>